<feature type="domain" description="EthD" evidence="3">
    <location>
        <begin position="54"/>
        <end position="146"/>
    </location>
</feature>
<dbReference type="InterPro" id="IPR011008">
    <property type="entry name" value="Dimeric_a/b-barrel"/>
</dbReference>
<dbReference type="InterPro" id="IPR009799">
    <property type="entry name" value="EthD_dom"/>
</dbReference>
<proteinExistence type="inferred from homology"/>
<evidence type="ECO:0000313" key="5">
    <source>
        <dbReference type="Proteomes" id="UP001437256"/>
    </source>
</evidence>
<feature type="domain" description="EthD" evidence="3">
    <location>
        <begin position="173"/>
        <end position="260"/>
    </location>
</feature>
<dbReference type="EMBL" id="JBBXMP010000012">
    <property type="protein sequence ID" value="KAL0069470.1"/>
    <property type="molecule type" value="Genomic_DNA"/>
</dbReference>
<protein>
    <recommendedName>
        <fullName evidence="3">EthD domain-containing protein</fullName>
    </recommendedName>
</protein>
<gene>
    <name evidence="4" type="ORF">AAF712_003505</name>
</gene>
<keyword evidence="2" id="KW-0732">Signal</keyword>
<comment type="caution">
    <text evidence="4">The sequence shown here is derived from an EMBL/GenBank/DDBJ whole genome shotgun (WGS) entry which is preliminary data.</text>
</comment>
<feature type="signal peptide" evidence="2">
    <location>
        <begin position="1"/>
        <end position="22"/>
    </location>
</feature>
<evidence type="ECO:0000256" key="1">
    <source>
        <dbReference type="ARBA" id="ARBA00005986"/>
    </source>
</evidence>
<evidence type="ECO:0000313" key="4">
    <source>
        <dbReference type="EMBL" id="KAL0069470.1"/>
    </source>
</evidence>
<dbReference type="Pfam" id="PF07110">
    <property type="entry name" value="EthD"/>
    <property type="match status" value="2"/>
</dbReference>
<comment type="similarity">
    <text evidence="1">Belongs to the tpcK family.</text>
</comment>
<evidence type="ECO:0000256" key="2">
    <source>
        <dbReference type="SAM" id="SignalP"/>
    </source>
</evidence>
<organism evidence="4 5">
    <name type="scientific">Marasmius tenuissimus</name>
    <dbReference type="NCBI Taxonomy" id="585030"/>
    <lineage>
        <taxon>Eukaryota</taxon>
        <taxon>Fungi</taxon>
        <taxon>Dikarya</taxon>
        <taxon>Basidiomycota</taxon>
        <taxon>Agaricomycotina</taxon>
        <taxon>Agaricomycetes</taxon>
        <taxon>Agaricomycetidae</taxon>
        <taxon>Agaricales</taxon>
        <taxon>Marasmiineae</taxon>
        <taxon>Marasmiaceae</taxon>
        <taxon>Marasmius</taxon>
    </lineage>
</organism>
<dbReference type="SUPFAM" id="SSF54909">
    <property type="entry name" value="Dimeric alpha+beta barrel"/>
    <property type="match status" value="2"/>
</dbReference>
<name>A0ABR3A7I2_9AGAR</name>
<dbReference type="Gene3D" id="3.30.70.100">
    <property type="match status" value="2"/>
</dbReference>
<sequence>MATQTRFTSLLVSLLLFSNTLGMTIASSGSGDLSRRVDIPNTKPRVLVFAKKREDWTIEQFDDYWLHSHAKTYTDYVSRFRNPTIYEQLHVNQEEKEKLKKAGIPVVDFDGIPAFDAESFEGFNETIEDPDYEKIIAPDEATFSSREGSLEDEAPETEVREYRARMVVVFEKKEGLTDEQFTNAWLNDHATVLKKTPLGKKVIKYDQCHLAEPIKAFAGAGGDSVPKWSGIIAIDAPSFEDFYDSESLKVLSEDAAKWTAPGSLKFMPIDVARIFDRTV</sequence>
<reference evidence="4 5" key="1">
    <citation type="submission" date="2024-05" db="EMBL/GenBank/DDBJ databases">
        <title>A draft genome resource for the thread blight pathogen Marasmius tenuissimus strain MS-2.</title>
        <authorList>
            <person name="Yulfo-Soto G.E."/>
            <person name="Baruah I.K."/>
            <person name="Amoako-Attah I."/>
            <person name="Bukari Y."/>
            <person name="Meinhardt L.W."/>
            <person name="Bailey B.A."/>
            <person name="Cohen S.P."/>
        </authorList>
    </citation>
    <scope>NUCLEOTIDE SEQUENCE [LARGE SCALE GENOMIC DNA]</scope>
    <source>
        <strain evidence="4 5">MS-2</strain>
    </source>
</reference>
<evidence type="ECO:0000259" key="3">
    <source>
        <dbReference type="Pfam" id="PF07110"/>
    </source>
</evidence>
<dbReference type="Proteomes" id="UP001437256">
    <property type="component" value="Unassembled WGS sequence"/>
</dbReference>
<feature type="chain" id="PRO_5045719305" description="EthD domain-containing protein" evidence="2">
    <location>
        <begin position="23"/>
        <end position="279"/>
    </location>
</feature>
<accession>A0ABR3A7I2</accession>
<keyword evidence="5" id="KW-1185">Reference proteome</keyword>